<evidence type="ECO:0000313" key="4">
    <source>
        <dbReference type="EMBL" id="KAK2591874.1"/>
    </source>
</evidence>
<keyword evidence="5" id="KW-1185">Reference proteome</keyword>
<dbReference type="Gene3D" id="3.90.1150.10">
    <property type="entry name" value="Aspartate Aminotransferase, domain 1"/>
    <property type="match status" value="1"/>
</dbReference>
<dbReference type="InterPro" id="IPR015421">
    <property type="entry name" value="PyrdxlP-dep_Trfase_major"/>
</dbReference>
<gene>
    <name evidence="4" type="ORF">QQS21_010425</name>
</gene>
<dbReference type="GO" id="GO:0030170">
    <property type="term" value="F:pyridoxal phosphate binding"/>
    <property type="evidence" value="ECO:0007669"/>
    <property type="project" value="InterPro"/>
</dbReference>
<dbReference type="Gene3D" id="3.40.640.10">
    <property type="entry name" value="Type I PLP-dependent aspartate aminotransferase-like (Major domain)"/>
    <property type="match status" value="1"/>
</dbReference>
<dbReference type="Proteomes" id="UP001251528">
    <property type="component" value="Unassembled WGS sequence"/>
</dbReference>
<evidence type="ECO:0000256" key="1">
    <source>
        <dbReference type="ARBA" id="ARBA00007441"/>
    </source>
</evidence>
<sequence>MNYQRMTIEKEAPEEVGATIRYNLSESAISDQTLKSLNITIPSDTILTYTEHKGSHKIRSLVAQSSCGDISPDDVLVTAGASTALFIVNSALLGSKDHIIITRPNYATNLEVPRAVGCDITYIDLEFESQYRLDIDRLSASIRPGVTKLISICSPNNPTGTMCTGSELRALANLAKQNGCYLLVDETYSELKYASDSAEGKDLPPAAASLGDHVISVSSMSKAFGVPGIRVGWLTTTDARLQEKFLAAKEEISICGSSLDELCAEQILSQRNELLPATVADMRKRRDRIASWIAEESEWLDWVRPEAGVMCFVKIKKVPTGGLETFYKTLLEKHGVYIGRGGWFERDDSFFRLGYGWPTWQELEEGLGVISKVLRG</sequence>
<dbReference type="CDD" id="cd00609">
    <property type="entry name" value="AAT_like"/>
    <property type="match status" value="1"/>
</dbReference>
<dbReference type="AlphaFoldDB" id="A0AAJ0CHS6"/>
<proteinExistence type="inferred from homology"/>
<evidence type="ECO:0000256" key="2">
    <source>
        <dbReference type="ARBA" id="ARBA00022898"/>
    </source>
</evidence>
<dbReference type="EMBL" id="JASWJB010000303">
    <property type="protein sequence ID" value="KAK2591874.1"/>
    <property type="molecule type" value="Genomic_DNA"/>
</dbReference>
<dbReference type="PROSITE" id="PS00105">
    <property type="entry name" value="AA_TRANSFER_CLASS_1"/>
    <property type="match status" value="1"/>
</dbReference>
<comment type="similarity">
    <text evidence="1">Belongs to the class-I pyridoxal-phosphate-dependent aminotransferase family.</text>
</comment>
<organism evidence="4 5">
    <name type="scientific">Conoideocrella luteorostrata</name>
    <dbReference type="NCBI Taxonomy" id="1105319"/>
    <lineage>
        <taxon>Eukaryota</taxon>
        <taxon>Fungi</taxon>
        <taxon>Dikarya</taxon>
        <taxon>Ascomycota</taxon>
        <taxon>Pezizomycotina</taxon>
        <taxon>Sordariomycetes</taxon>
        <taxon>Hypocreomycetidae</taxon>
        <taxon>Hypocreales</taxon>
        <taxon>Clavicipitaceae</taxon>
        <taxon>Conoideocrella</taxon>
    </lineage>
</organism>
<dbReference type="InterPro" id="IPR015422">
    <property type="entry name" value="PyrdxlP-dep_Trfase_small"/>
</dbReference>
<protein>
    <recommendedName>
        <fullName evidence="3">Aminotransferase class I/classII large domain-containing protein</fullName>
    </recommendedName>
</protein>
<comment type="caution">
    <text evidence="4">The sequence shown here is derived from an EMBL/GenBank/DDBJ whole genome shotgun (WGS) entry which is preliminary data.</text>
</comment>
<dbReference type="GO" id="GO:0003824">
    <property type="term" value="F:catalytic activity"/>
    <property type="evidence" value="ECO:0007669"/>
    <property type="project" value="InterPro"/>
</dbReference>
<dbReference type="InterPro" id="IPR004838">
    <property type="entry name" value="NHTrfase_class1_PyrdxlP-BS"/>
</dbReference>
<feature type="domain" description="Aminotransferase class I/classII large" evidence="3">
    <location>
        <begin position="44"/>
        <end position="367"/>
    </location>
</feature>
<accession>A0AAJ0CHS6</accession>
<dbReference type="Pfam" id="PF00155">
    <property type="entry name" value="Aminotran_1_2"/>
    <property type="match status" value="1"/>
</dbReference>
<evidence type="ECO:0000313" key="5">
    <source>
        <dbReference type="Proteomes" id="UP001251528"/>
    </source>
</evidence>
<reference evidence="4" key="1">
    <citation type="submission" date="2023-06" db="EMBL/GenBank/DDBJ databases">
        <title>Conoideocrella luteorostrata (Hypocreales: Clavicipitaceae), a potential biocontrol fungus for elongate hemlock scale in United States Christmas tree production areas.</title>
        <authorList>
            <person name="Barrett H."/>
            <person name="Lovett B."/>
            <person name="Macias A.M."/>
            <person name="Stajich J.E."/>
            <person name="Kasson M.T."/>
        </authorList>
    </citation>
    <scope>NUCLEOTIDE SEQUENCE</scope>
    <source>
        <strain evidence="4">ARSEF 14590</strain>
    </source>
</reference>
<dbReference type="PANTHER" id="PTHR43510">
    <property type="entry name" value="AMINOTRANSFERASE FUNCTION, HYPOTHETICAL (EUROFUNG)"/>
    <property type="match status" value="1"/>
</dbReference>
<name>A0AAJ0CHS6_9HYPO</name>
<dbReference type="InterPro" id="IPR004839">
    <property type="entry name" value="Aminotransferase_I/II_large"/>
</dbReference>
<dbReference type="InterPro" id="IPR015424">
    <property type="entry name" value="PyrdxlP-dep_Trfase"/>
</dbReference>
<dbReference type="SUPFAM" id="SSF53383">
    <property type="entry name" value="PLP-dependent transferases"/>
    <property type="match status" value="1"/>
</dbReference>
<keyword evidence="2" id="KW-0663">Pyridoxal phosphate</keyword>
<evidence type="ECO:0000259" key="3">
    <source>
        <dbReference type="Pfam" id="PF00155"/>
    </source>
</evidence>
<dbReference type="PANTHER" id="PTHR43510:SF1">
    <property type="entry name" value="AMINOTRANSFERASE FUNCTION, HYPOTHETICAL (EUROFUNG)"/>
    <property type="match status" value="1"/>
</dbReference>